<reference evidence="1 2" key="1">
    <citation type="submission" date="2023-02" db="EMBL/GenBank/DDBJ databases">
        <title>LHISI_Scaffold_Assembly.</title>
        <authorList>
            <person name="Stuart O.P."/>
            <person name="Cleave R."/>
            <person name="Magrath M.J.L."/>
            <person name="Mikheyev A.S."/>
        </authorList>
    </citation>
    <scope>NUCLEOTIDE SEQUENCE [LARGE SCALE GENOMIC DNA]</scope>
    <source>
        <strain evidence="1">Daus_M_001</strain>
        <tissue evidence="1">Leg muscle</tissue>
    </source>
</reference>
<protein>
    <submittedName>
        <fullName evidence="1">Uncharacterized protein</fullName>
    </submittedName>
</protein>
<gene>
    <name evidence="1" type="ORF">PR048_009236</name>
</gene>
<organism evidence="1 2">
    <name type="scientific">Dryococelus australis</name>
    <dbReference type="NCBI Taxonomy" id="614101"/>
    <lineage>
        <taxon>Eukaryota</taxon>
        <taxon>Metazoa</taxon>
        <taxon>Ecdysozoa</taxon>
        <taxon>Arthropoda</taxon>
        <taxon>Hexapoda</taxon>
        <taxon>Insecta</taxon>
        <taxon>Pterygota</taxon>
        <taxon>Neoptera</taxon>
        <taxon>Polyneoptera</taxon>
        <taxon>Phasmatodea</taxon>
        <taxon>Verophasmatodea</taxon>
        <taxon>Anareolatae</taxon>
        <taxon>Phasmatidae</taxon>
        <taxon>Eurycanthinae</taxon>
        <taxon>Dryococelus</taxon>
    </lineage>
</organism>
<comment type="caution">
    <text evidence="1">The sequence shown here is derived from an EMBL/GenBank/DDBJ whole genome shotgun (WGS) entry which is preliminary data.</text>
</comment>
<evidence type="ECO:0000313" key="1">
    <source>
        <dbReference type="EMBL" id="KAJ8889735.1"/>
    </source>
</evidence>
<name>A0ABQ9I0F0_9NEOP</name>
<dbReference type="EMBL" id="JARBHB010000003">
    <property type="protein sequence ID" value="KAJ8889735.1"/>
    <property type="molecule type" value="Genomic_DNA"/>
</dbReference>
<keyword evidence="2" id="KW-1185">Reference proteome</keyword>
<evidence type="ECO:0000313" key="2">
    <source>
        <dbReference type="Proteomes" id="UP001159363"/>
    </source>
</evidence>
<accession>A0ABQ9I0F0</accession>
<proteinExistence type="predicted"/>
<sequence length="139" mass="16397">MTFWPDTDLLQNVKWKKWENIESGNLTVVIKTSLMREIKINLSSFKCHVFVQKKQAEYYDEKKKRLQAGEAVQVDFAENYSLMRCKVHIGNIHSDDLTHTKESAWLFLKAVVSDFQKMHFDALLKHLHVFSDNYATQFI</sequence>
<dbReference type="Proteomes" id="UP001159363">
    <property type="component" value="Chromosome 3"/>
</dbReference>